<evidence type="ECO:0000313" key="1">
    <source>
        <dbReference type="EMBL" id="KUM47440.1"/>
    </source>
</evidence>
<gene>
    <name evidence="1" type="ORF">ABT39_MTgene5626</name>
</gene>
<name>A0A101LY22_PICGL</name>
<comment type="caution">
    <text evidence="1">The sequence shown here is derived from an EMBL/GenBank/DDBJ whole genome shotgun (WGS) entry which is preliminary data.</text>
</comment>
<dbReference type="AlphaFoldDB" id="A0A101LY22"/>
<dbReference type="EMBL" id="LKAM01000007">
    <property type="protein sequence ID" value="KUM47440.1"/>
    <property type="molecule type" value="Genomic_DNA"/>
</dbReference>
<geneLocation type="mitochondrion" evidence="1"/>
<keyword evidence="1" id="KW-0496">Mitochondrion</keyword>
<proteinExistence type="predicted"/>
<protein>
    <submittedName>
        <fullName evidence="1">Uncharacterized protein</fullName>
    </submittedName>
</protein>
<sequence>MDKTLPPMHPLFRIIDHRSSTGHMVELTHRFVFD</sequence>
<reference evidence="1" key="1">
    <citation type="journal article" date="2015" name="Genome Biol. Evol.">
        <title>Organellar Genomes of White Spruce (Picea glauca): Assembly and Annotation.</title>
        <authorList>
            <person name="Jackman S.D."/>
            <person name="Warren R.L."/>
            <person name="Gibb E.A."/>
            <person name="Vandervalk B.P."/>
            <person name="Mohamadi H."/>
            <person name="Chu J."/>
            <person name="Raymond A."/>
            <person name="Pleasance S."/>
            <person name="Coope R."/>
            <person name="Wildung M.R."/>
            <person name="Ritland C.E."/>
            <person name="Bousquet J."/>
            <person name="Jones S.J."/>
            <person name="Bohlmann J."/>
            <person name="Birol I."/>
        </authorList>
    </citation>
    <scope>NUCLEOTIDE SEQUENCE [LARGE SCALE GENOMIC DNA]</scope>
    <source>
        <tissue evidence="1">Flushing bud</tissue>
    </source>
</reference>
<organism evidence="1">
    <name type="scientific">Picea glauca</name>
    <name type="common">White spruce</name>
    <name type="synonym">Pinus glauca</name>
    <dbReference type="NCBI Taxonomy" id="3330"/>
    <lineage>
        <taxon>Eukaryota</taxon>
        <taxon>Viridiplantae</taxon>
        <taxon>Streptophyta</taxon>
        <taxon>Embryophyta</taxon>
        <taxon>Tracheophyta</taxon>
        <taxon>Spermatophyta</taxon>
        <taxon>Pinopsida</taxon>
        <taxon>Pinidae</taxon>
        <taxon>Conifers I</taxon>
        <taxon>Pinales</taxon>
        <taxon>Pinaceae</taxon>
        <taxon>Picea</taxon>
    </lineage>
</organism>
<accession>A0A101LY22</accession>